<proteinExistence type="predicted"/>
<dbReference type="AlphaFoldDB" id="A0A8K9VC95"/>
<sequence length="399" mass="43261">MVFLLPAVCDGVTETVVGVAGRTASLTCRYDTATLGLTEVCWGRGAQPSLFGCENTVIATNGVEVTYRRSYRHRLPGKLQSGDVSLIIYNVGEGDSGFYHCRVALSGLFNDLTHTVHLIVRQAPVVPTVIPTVVPTVIPTVPAQLLPITDTSGSSVIPDNNRQAPLIPTVTPTIVPTATEEQPLPITETSESPFTPEKSREGEKGPDILYDCTTGPIIGLVKGMKQKMASPSLDSYIGHTVRVGAIAFIPGLILAVLLREWWSSHSNYISFIDDNMNVILFLFYQGISLINVLQRSVLDPIVPILCSGANHVREELSCLKQFASQRGCESGDSRYFCIVCIKSLSGPSPLHLGLRRSRNSRVRGEPASSPSVSSRNPRAEIPLSHHDTDAWIYDAPTDV</sequence>
<protein>
    <recommendedName>
        <fullName evidence="2">Ig-like domain-containing protein</fullName>
    </recommendedName>
</protein>
<keyword evidence="4" id="KW-1185">Reference proteome</keyword>
<dbReference type="GO" id="GO:0043277">
    <property type="term" value="P:apoptotic cell clearance"/>
    <property type="evidence" value="ECO:0007669"/>
    <property type="project" value="TreeGrafter"/>
</dbReference>
<organism evidence="3 4">
    <name type="scientific">Oncorhynchus mykiss</name>
    <name type="common">Rainbow trout</name>
    <name type="synonym">Salmo gairdneri</name>
    <dbReference type="NCBI Taxonomy" id="8022"/>
    <lineage>
        <taxon>Eukaryota</taxon>
        <taxon>Metazoa</taxon>
        <taxon>Chordata</taxon>
        <taxon>Craniata</taxon>
        <taxon>Vertebrata</taxon>
        <taxon>Euteleostomi</taxon>
        <taxon>Actinopterygii</taxon>
        <taxon>Neopterygii</taxon>
        <taxon>Teleostei</taxon>
        <taxon>Protacanthopterygii</taxon>
        <taxon>Salmoniformes</taxon>
        <taxon>Salmonidae</taxon>
        <taxon>Salmoninae</taxon>
        <taxon>Oncorhynchus</taxon>
    </lineage>
</organism>
<accession>A0A8K9VC95</accession>
<evidence type="ECO:0000313" key="3">
    <source>
        <dbReference type="Ensembl" id="ENSOMYP00000122138.1"/>
    </source>
</evidence>
<dbReference type="Pfam" id="PF07686">
    <property type="entry name" value="V-set"/>
    <property type="match status" value="1"/>
</dbReference>
<dbReference type="PANTHER" id="PTHR46608:SF3">
    <property type="entry name" value="T-CELL IMMUNOGLOBULIN AND MUCIN DOMAIN-CONTAINING PROTEIN 4"/>
    <property type="match status" value="1"/>
</dbReference>
<feature type="compositionally biased region" description="Basic and acidic residues" evidence="1">
    <location>
        <begin position="197"/>
        <end position="206"/>
    </location>
</feature>
<dbReference type="InterPro" id="IPR013106">
    <property type="entry name" value="Ig_V-set"/>
</dbReference>
<dbReference type="GO" id="GO:0001786">
    <property type="term" value="F:phosphatidylserine binding"/>
    <property type="evidence" value="ECO:0007669"/>
    <property type="project" value="TreeGrafter"/>
</dbReference>
<evidence type="ECO:0000256" key="1">
    <source>
        <dbReference type="SAM" id="MobiDB-lite"/>
    </source>
</evidence>
<dbReference type="SUPFAM" id="SSF48726">
    <property type="entry name" value="Immunoglobulin"/>
    <property type="match status" value="1"/>
</dbReference>
<dbReference type="InterPro" id="IPR003599">
    <property type="entry name" value="Ig_sub"/>
</dbReference>
<dbReference type="GeneTree" id="ENSGT00940000159345"/>
<reference evidence="3" key="2">
    <citation type="submission" date="2025-08" db="UniProtKB">
        <authorList>
            <consortium name="Ensembl"/>
        </authorList>
    </citation>
    <scope>IDENTIFICATION</scope>
</reference>
<dbReference type="GO" id="GO:0060097">
    <property type="term" value="P:cytoskeletal rearrangement involved in phagocytosis, engulfment"/>
    <property type="evidence" value="ECO:0007669"/>
    <property type="project" value="TreeGrafter"/>
</dbReference>
<dbReference type="Proteomes" id="UP000694395">
    <property type="component" value="Chromosome 12"/>
</dbReference>
<dbReference type="Ensembl" id="ENSOMYT00000117436.1">
    <property type="protein sequence ID" value="ENSOMYP00000122138.1"/>
    <property type="gene ID" value="ENSOMYG00000017713.2"/>
</dbReference>
<feature type="region of interest" description="Disordered" evidence="1">
    <location>
        <begin position="178"/>
        <end position="206"/>
    </location>
</feature>
<evidence type="ECO:0000259" key="2">
    <source>
        <dbReference type="PROSITE" id="PS50835"/>
    </source>
</evidence>
<dbReference type="InterPro" id="IPR036179">
    <property type="entry name" value="Ig-like_dom_sf"/>
</dbReference>
<dbReference type="PROSITE" id="PS50835">
    <property type="entry name" value="IG_LIKE"/>
    <property type="match status" value="1"/>
</dbReference>
<reference evidence="3" key="1">
    <citation type="submission" date="2020-07" db="EMBL/GenBank/DDBJ databases">
        <title>A long reads based de novo assembly of the rainbow trout Arlee double haploid line genome.</title>
        <authorList>
            <person name="Gao G."/>
            <person name="Palti Y."/>
        </authorList>
    </citation>
    <scope>NUCLEOTIDE SEQUENCE [LARGE SCALE GENOMIC DNA]</scope>
</reference>
<name>A0A8K9VC95_ONCMY</name>
<dbReference type="InterPro" id="IPR007110">
    <property type="entry name" value="Ig-like_dom"/>
</dbReference>
<reference evidence="3" key="3">
    <citation type="submission" date="2025-09" db="UniProtKB">
        <authorList>
            <consortium name="Ensembl"/>
        </authorList>
    </citation>
    <scope>IDENTIFICATION</scope>
</reference>
<gene>
    <name evidence="3" type="primary">havcr2</name>
</gene>
<dbReference type="Gene3D" id="2.60.40.10">
    <property type="entry name" value="Immunoglobulins"/>
    <property type="match status" value="1"/>
</dbReference>
<dbReference type="SMART" id="SM00409">
    <property type="entry name" value="IG"/>
    <property type="match status" value="1"/>
</dbReference>
<feature type="region of interest" description="Disordered" evidence="1">
    <location>
        <begin position="357"/>
        <end position="383"/>
    </location>
</feature>
<evidence type="ECO:0000313" key="4">
    <source>
        <dbReference type="Proteomes" id="UP000694395"/>
    </source>
</evidence>
<feature type="domain" description="Ig-like" evidence="2">
    <location>
        <begin position="6"/>
        <end position="103"/>
    </location>
</feature>
<dbReference type="InterPro" id="IPR013783">
    <property type="entry name" value="Ig-like_fold"/>
</dbReference>
<dbReference type="PANTHER" id="PTHR46608">
    <property type="entry name" value="T-CELL IMMUNOGLOBULIN AND MUCIN DOMAIN-CONTAINING PROTEIN 4"/>
    <property type="match status" value="1"/>
</dbReference>